<gene>
    <name evidence="1" type="ORF">PCOR1329_LOCUS23233</name>
</gene>
<evidence type="ECO:0000313" key="1">
    <source>
        <dbReference type="EMBL" id="CAK0822141.1"/>
    </source>
</evidence>
<evidence type="ECO:0000313" key="2">
    <source>
        <dbReference type="Proteomes" id="UP001189429"/>
    </source>
</evidence>
<dbReference type="SUPFAM" id="SSF54980">
    <property type="entry name" value="EF-G C-terminal domain-like"/>
    <property type="match status" value="1"/>
</dbReference>
<keyword evidence="2" id="KW-1185">Reference proteome</keyword>
<evidence type="ECO:0008006" key="3">
    <source>
        <dbReference type="Google" id="ProtNLM"/>
    </source>
</evidence>
<name>A0ABN9RYE2_9DINO</name>
<sequence length="71" mass="8341">DGKHMTLFAIGERLEREAMTNPAIEVKESDQRDYFEIRGRGEMQLGILIEEMRREGYEMTLSPPTVVKRRQ</sequence>
<organism evidence="1 2">
    <name type="scientific">Prorocentrum cordatum</name>
    <dbReference type="NCBI Taxonomy" id="2364126"/>
    <lineage>
        <taxon>Eukaryota</taxon>
        <taxon>Sar</taxon>
        <taxon>Alveolata</taxon>
        <taxon>Dinophyceae</taxon>
        <taxon>Prorocentrales</taxon>
        <taxon>Prorocentraceae</taxon>
        <taxon>Prorocentrum</taxon>
    </lineage>
</organism>
<comment type="caution">
    <text evidence="1">The sequence shown here is derived from an EMBL/GenBank/DDBJ whole genome shotgun (WGS) entry which is preliminary data.</text>
</comment>
<proteinExistence type="predicted"/>
<protein>
    <recommendedName>
        <fullName evidence="3">Translational GTPase TypA</fullName>
    </recommendedName>
</protein>
<feature type="non-terminal residue" evidence="1">
    <location>
        <position position="1"/>
    </location>
</feature>
<dbReference type="EMBL" id="CAUYUJ010007847">
    <property type="protein sequence ID" value="CAK0822141.1"/>
    <property type="molecule type" value="Genomic_DNA"/>
</dbReference>
<dbReference type="InterPro" id="IPR035647">
    <property type="entry name" value="EFG_III/V"/>
</dbReference>
<accession>A0ABN9RYE2</accession>
<reference evidence="1" key="1">
    <citation type="submission" date="2023-10" db="EMBL/GenBank/DDBJ databases">
        <authorList>
            <person name="Chen Y."/>
            <person name="Shah S."/>
            <person name="Dougan E. K."/>
            <person name="Thang M."/>
            <person name="Chan C."/>
        </authorList>
    </citation>
    <scope>NUCLEOTIDE SEQUENCE [LARGE SCALE GENOMIC DNA]</scope>
</reference>
<dbReference type="Gene3D" id="3.30.70.870">
    <property type="entry name" value="Elongation Factor G (Translational Gtpase), domain 3"/>
    <property type="match status" value="1"/>
</dbReference>
<dbReference type="Proteomes" id="UP001189429">
    <property type="component" value="Unassembled WGS sequence"/>
</dbReference>